<keyword evidence="1" id="KW-0812">Transmembrane</keyword>
<evidence type="ECO:0000313" key="3">
    <source>
        <dbReference type="EMBL" id="SBT00941.1"/>
    </source>
</evidence>
<reference evidence="4 5" key="2">
    <citation type="submission" date="2016-05" db="EMBL/GenBank/DDBJ databases">
        <authorList>
            <person name="Naeem Raeece"/>
        </authorList>
    </citation>
    <scope>NUCLEOTIDE SEQUENCE [LARGE SCALE GENOMIC DNA]</scope>
</reference>
<dbReference type="Proteomes" id="UP000078560">
    <property type="component" value="Unassembled WGS sequence"/>
</dbReference>
<keyword evidence="1" id="KW-1133">Transmembrane helix</keyword>
<protein>
    <submittedName>
        <fullName evidence="2">PIR Superfamily Protein</fullName>
    </submittedName>
</protein>
<dbReference type="EMBL" id="FLQV01002202">
    <property type="protein sequence ID" value="SBT00941.1"/>
    <property type="molecule type" value="Genomic_DNA"/>
</dbReference>
<dbReference type="InterPro" id="IPR008780">
    <property type="entry name" value="Plasmodium_Vir"/>
</dbReference>
<gene>
    <name evidence="3" type="ORF">POVCU1_063480</name>
    <name evidence="2" type="ORF">POVCU2_0003330</name>
</gene>
<evidence type="ECO:0000313" key="4">
    <source>
        <dbReference type="Proteomes" id="UP000078546"/>
    </source>
</evidence>
<proteinExistence type="predicted"/>
<dbReference type="Pfam" id="PF05795">
    <property type="entry name" value="Plasmodium_Vir"/>
    <property type="match status" value="2"/>
</dbReference>
<dbReference type="Proteomes" id="UP000078546">
    <property type="component" value="Unassembled WGS sequence"/>
</dbReference>
<organism evidence="2 5">
    <name type="scientific">Plasmodium ovale curtisi</name>
    <dbReference type="NCBI Taxonomy" id="864141"/>
    <lineage>
        <taxon>Eukaryota</taxon>
        <taxon>Sar</taxon>
        <taxon>Alveolata</taxon>
        <taxon>Apicomplexa</taxon>
        <taxon>Aconoidasida</taxon>
        <taxon>Haemosporida</taxon>
        <taxon>Plasmodiidae</taxon>
        <taxon>Plasmodium</taxon>
        <taxon>Plasmodium (Plasmodium)</taxon>
    </lineage>
</organism>
<sequence length="301" mass="35551">MTEIKEENQIPKKFYIELNSKADISTLEKLPIYTVINMLEPGPAAKAILAKCHRNIELIRTKYSDSATKRCRDINYWFDKETETRESQNEYKNVSDCALALFNSIKWNKQNNDIICKKEKSIHTTDERELRKNLDDFCEIRSNLRCTMLEGFNECLKYNNYIQKKKVDFLGKKNLCKDNSCKIDEKCTLADMDITFPSINCHELHNMQKFGQKEPLTTKYSSLEIGFFLIVSFLTFFLISLFLYKMTPFGSLLRNYLSRKNIIKEKMNEKEYDELFQYSFNSEQPYSGCREYDLDYSSLPN</sequence>
<dbReference type="VEuPathDB" id="PlasmoDB:PocGH01_00112400"/>
<dbReference type="AlphaFoldDB" id="A0A1A8VIW8"/>
<reference evidence="2" key="1">
    <citation type="submission" date="2016-05" db="EMBL/GenBank/DDBJ databases">
        <authorList>
            <person name="Lavstsen T."/>
            <person name="Jespersen J.S."/>
        </authorList>
    </citation>
    <scope>NUCLEOTIDE SEQUENCE [LARGE SCALE GENOMIC DNA]</scope>
</reference>
<accession>A0A1A8VIW8</accession>
<keyword evidence="1" id="KW-0472">Membrane</keyword>
<name>A0A1A8VIW8_PLAOA</name>
<evidence type="ECO:0000313" key="2">
    <source>
        <dbReference type="EMBL" id="SBS80138.1"/>
    </source>
</evidence>
<evidence type="ECO:0000313" key="5">
    <source>
        <dbReference type="Proteomes" id="UP000078560"/>
    </source>
</evidence>
<dbReference type="EMBL" id="FLQU01000041">
    <property type="protein sequence ID" value="SBS80138.1"/>
    <property type="molecule type" value="Genomic_DNA"/>
</dbReference>
<evidence type="ECO:0000256" key="1">
    <source>
        <dbReference type="SAM" id="Phobius"/>
    </source>
</evidence>
<feature type="transmembrane region" description="Helical" evidence="1">
    <location>
        <begin position="225"/>
        <end position="244"/>
    </location>
</feature>